<reference evidence="1 2" key="2">
    <citation type="journal article" date="2012" name="Proc. Natl. Acad. Sci. U.S.A.">
        <title>Antigenic diversity is generated by distinct evolutionary mechanisms in African trypanosome species.</title>
        <authorList>
            <person name="Jackson A.P."/>
            <person name="Berry A."/>
            <person name="Aslett M."/>
            <person name="Allison H.C."/>
            <person name="Burton P."/>
            <person name="Vavrova-Anderson J."/>
            <person name="Brown R."/>
            <person name="Browne H."/>
            <person name="Corton N."/>
            <person name="Hauser H."/>
            <person name="Gamble J."/>
            <person name="Gilderthorp R."/>
            <person name="Marcello L."/>
            <person name="McQuillan J."/>
            <person name="Otto T.D."/>
            <person name="Quail M.A."/>
            <person name="Sanders M.J."/>
            <person name="van Tonder A."/>
            <person name="Ginger M.L."/>
            <person name="Field M.C."/>
            <person name="Barry J.D."/>
            <person name="Hertz-Fowler C."/>
            <person name="Berriman M."/>
        </authorList>
    </citation>
    <scope>NUCLEOTIDE SEQUENCE [LARGE SCALE GENOMIC DNA]</scope>
    <source>
        <strain evidence="1 2">IL3000</strain>
    </source>
</reference>
<name>F9WBN9_TRYCI</name>
<evidence type="ECO:0000313" key="1">
    <source>
        <dbReference type="EMBL" id="CCD14672.1"/>
    </source>
</evidence>
<dbReference type="AlphaFoldDB" id="F9WBN9"/>
<evidence type="ECO:0000313" key="2">
    <source>
        <dbReference type="Proteomes" id="UP000000702"/>
    </source>
</evidence>
<accession>F9WBN9</accession>
<comment type="caution">
    <text evidence="1">The sequence shown here is derived from an EMBL/GenBank/DDBJ whole genome shotgun (WGS) entry which is preliminary data.</text>
</comment>
<protein>
    <submittedName>
        <fullName evidence="1">WGS project CAEQ00000000 data, annotated contig 2125</fullName>
    </submittedName>
</protein>
<proteinExistence type="predicted"/>
<organism evidence="1 2">
    <name type="scientific">Trypanosoma congolense (strain IL3000)</name>
    <dbReference type="NCBI Taxonomy" id="1068625"/>
    <lineage>
        <taxon>Eukaryota</taxon>
        <taxon>Discoba</taxon>
        <taxon>Euglenozoa</taxon>
        <taxon>Kinetoplastea</taxon>
        <taxon>Metakinetoplastina</taxon>
        <taxon>Trypanosomatida</taxon>
        <taxon>Trypanosomatidae</taxon>
        <taxon>Trypanosoma</taxon>
        <taxon>Nannomonas</taxon>
    </lineage>
</organism>
<dbReference type="EMBL" id="CAEQ01001603">
    <property type="protein sequence ID" value="CCD14672.1"/>
    <property type="molecule type" value="Genomic_DNA"/>
</dbReference>
<dbReference type="Proteomes" id="UP000000702">
    <property type="component" value="Unassembled WGS sequence"/>
</dbReference>
<keyword evidence="2" id="KW-1185">Reference proteome</keyword>
<sequence>MHAAVVTNVGLVVDAVIVARCLDDAELVLRGGSTGAEEHLCEYASQDRTPLVGPTLTRLEGRNASFSGRGDNTVGDGIGIGAGGDCRGCVNSSFTTVSKSILDDNVHYECRAVKKPLPQRIFHHFDVLPFGMACPSAVFSVLGRHTNRGLVVGLTHGGIFVVRPYPLGEPLKLVPRGADRKQLREEDILAISVASRSPIVKEEISKFIRCADHYAQAEKYKANICRDYCASSSSSDASVNDSNAKATNAYEDIEYYALKDLQLPPMLAIHDPIPPLRVGSRVIARRCCCIDTLHIARVCKVNYNVTYTLQYEADGAIERGVLHNDVHLLDEQGAEHCSVRDQVTVVLYDQEPALIIECCGDEKYGVVLDHNPGQAVYVNRSNIVFIAPLLKDALYSDPVILQWFRDLDPMNTGVVEWKDVRHLILGFEGYGAKLEFKKIGEIQRDLCLRVGQVNSQMLRSIPVQTEEMKLHYSEFEYVILRAKNLF</sequence>
<gene>
    <name evidence="1" type="ORF">TCIL3000_0_52680</name>
</gene>
<dbReference type="OMA" id="VEAYECG"/>
<reference evidence="2" key="1">
    <citation type="submission" date="2011-07" db="EMBL/GenBank/DDBJ databases">
        <title>Divergent evolution of antigenic variation in African trypanosomes.</title>
        <authorList>
            <person name="Jackson A.P."/>
            <person name="Berry A."/>
            <person name="Allison H.C."/>
            <person name="Burton P."/>
            <person name="Anderson J."/>
            <person name="Aslett M."/>
            <person name="Brown R."/>
            <person name="Corton N."/>
            <person name="Harris D."/>
            <person name="Hauser H."/>
            <person name="Gamble J."/>
            <person name="Gilderthorp R."/>
            <person name="McQuillan J."/>
            <person name="Quail M.A."/>
            <person name="Sanders M."/>
            <person name="Van Tonder A."/>
            <person name="Ginger M.L."/>
            <person name="Donelson J.E."/>
            <person name="Field M.C."/>
            <person name="Barry J.D."/>
            <person name="Berriman M."/>
            <person name="Hertz-Fowler C."/>
        </authorList>
    </citation>
    <scope>NUCLEOTIDE SEQUENCE [LARGE SCALE GENOMIC DNA]</scope>
    <source>
        <strain evidence="2">IL3000</strain>
    </source>
</reference>
<dbReference type="VEuPathDB" id="TriTrypDB:TcIL3000_0_52680"/>